<dbReference type="CDD" id="cd07153">
    <property type="entry name" value="Fur_like"/>
    <property type="match status" value="1"/>
</dbReference>
<evidence type="ECO:0000256" key="1">
    <source>
        <dbReference type="ARBA" id="ARBA00007957"/>
    </source>
</evidence>
<sequence length="146" mass="16090">MCSKCSPYLDFAKEYCLKHGLRLTEPRAQVLGIVVEAGRPVTAYEALAALGRQVKNPKPPTIYRALEFLQEAGLVHRIESMNAYVVCHGAYEHHNSQFLICDDCGDVQEVDIAQMDVSIDAATKRAGFAPAHWSAEIHGTCKKCQG</sequence>
<dbReference type="GO" id="GO:0000976">
    <property type="term" value="F:transcription cis-regulatory region binding"/>
    <property type="evidence" value="ECO:0007669"/>
    <property type="project" value="TreeGrafter"/>
</dbReference>
<dbReference type="GO" id="GO:0008270">
    <property type="term" value="F:zinc ion binding"/>
    <property type="evidence" value="ECO:0007669"/>
    <property type="project" value="TreeGrafter"/>
</dbReference>
<protein>
    <submittedName>
        <fullName evidence="8">Transcriptional repressor</fullName>
    </submittedName>
</protein>
<evidence type="ECO:0000256" key="2">
    <source>
        <dbReference type="ARBA" id="ARBA00022491"/>
    </source>
</evidence>
<dbReference type="InterPro" id="IPR036390">
    <property type="entry name" value="WH_DNA-bd_sf"/>
</dbReference>
<keyword evidence="2" id="KW-0678">Repressor</keyword>
<evidence type="ECO:0000256" key="5">
    <source>
        <dbReference type="ARBA" id="ARBA00023125"/>
    </source>
</evidence>
<evidence type="ECO:0000313" key="8">
    <source>
        <dbReference type="EMBL" id="QQG37035.1"/>
    </source>
</evidence>
<dbReference type="GO" id="GO:1900376">
    <property type="term" value="P:regulation of secondary metabolite biosynthetic process"/>
    <property type="evidence" value="ECO:0007669"/>
    <property type="project" value="TreeGrafter"/>
</dbReference>
<dbReference type="SUPFAM" id="SSF46785">
    <property type="entry name" value="Winged helix' DNA-binding domain"/>
    <property type="match status" value="1"/>
</dbReference>
<evidence type="ECO:0000256" key="4">
    <source>
        <dbReference type="ARBA" id="ARBA00023015"/>
    </source>
</evidence>
<keyword evidence="7" id="KW-0479">Metal-binding</keyword>
<keyword evidence="4" id="KW-0805">Transcription regulation</keyword>
<dbReference type="Proteomes" id="UP000595362">
    <property type="component" value="Chromosome"/>
</dbReference>
<dbReference type="EMBL" id="CP066681">
    <property type="protein sequence ID" value="QQG37035.1"/>
    <property type="molecule type" value="Genomic_DNA"/>
</dbReference>
<organism evidence="8 9">
    <name type="scientific">Micavibrio aeruginosavorus</name>
    <dbReference type="NCBI Taxonomy" id="349221"/>
    <lineage>
        <taxon>Bacteria</taxon>
        <taxon>Pseudomonadati</taxon>
        <taxon>Bdellovibrionota</taxon>
        <taxon>Bdellovibrionia</taxon>
        <taxon>Bdellovibrionales</taxon>
        <taxon>Pseudobdellovibrionaceae</taxon>
        <taxon>Micavibrio</taxon>
    </lineage>
</organism>
<dbReference type="AlphaFoldDB" id="A0A7T5R3X7"/>
<dbReference type="Pfam" id="PF01475">
    <property type="entry name" value="FUR"/>
    <property type="match status" value="1"/>
</dbReference>
<dbReference type="InterPro" id="IPR036388">
    <property type="entry name" value="WH-like_DNA-bd_sf"/>
</dbReference>
<proteinExistence type="inferred from homology"/>
<feature type="binding site" evidence="7">
    <location>
        <position position="141"/>
    </location>
    <ligand>
        <name>Zn(2+)</name>
        <dbReference type="ChEBI" id="CHEBI:29105"/>
    </ligand>
</feature>
<feature type="binding site" evidence="7">
    <location>
        <position position="144"/>
    </location>
    <ligand>
        <name>Zn(2+)</name>
        <dbReference type="ChEBI" id="CHEBI:29105"/>
    </ligand>
</feature>
<dbReference type="PANTHER" id="PTHR33202:SF6">
    <property type="entry name" value="ZINC UPTAKE REGULATION PROTEIN"/>
    <property type="match status" value="1"/>
</dbReference>
<evidence type="ECO:0000256" key="6">
    <source>
        <dbReference type="ARBA" id="ARBA00023163"/>
    </source>
</evidence>
<evidence type="ECO:0000256" key="3">
    <source>
        <dbReference type="ARBA" id="ARBA00022833"/>
    </source>
</evidence>
<feature type="binding site" evidence="7">
    <location>
        <position position="101"/>
    </location>
    <ligand>
        <name>Zn(2+)</name>
        <dbReference type="ChEBI" id="CHEBI:29105"/>
    </ligand>
</feature>
<keyword evidence="5" id="KW-0238">DNA-binding</keyword>
<dbReference type="InterPro" id="IPR043135">
    <property type="entry name" value="Fur_C"/>
</dbReference>
<comment type="cofactor">
    <cofactor evidence="7">
        <name>Zn(2+)</name>
        <dbReference type="ChEBI" id="CHEBI:29105"/>
    </cofactor>
    <text evidence="7">Binds 1 zinc ion per subunit.</text>
</comment>
<name>A0A7T5R3X7_9BACT</name>
<dbReference type="Gene3D" id="3.30.1490.190">
    <property type="match status" value="1"/>
</dbReference>
<keyword evidence="3 7" id="KW-0862">Zinc</keyword>
<keyword evidence="6" id="KW-0804">Transcription</keyword>
<evidence type="ECO:0000256" key="7">
    <source>
        <dbReference type="PIRSR" id="PIRSR602481-1"/>
    </source>
</evidence>
<reference evidence="8 9" key="1">
    <citation type="submission" date="2020-07" db="EMBL/GenBank/DDBJ databases">
        <title>Huge and variable diversity of episymbiotic CPR bacteria and DPANN archaea in groundwater ecosystems.</title>
        <authorList>
            <person name="He C.Y."/>
            <person name="Keren R."/>
            <person name="Whittaker M."/>
            <person name="Farag I.F."/>
            <person name="Doudna J."/>
            <person name="Cate J.H.D."/>
            <person name="Banfield J.F."/>
        </authorList>
    </citation>
    <scope>NUCLEOTIDE SEQUENCE [LARGE SCALE GENOMIC DNA]</scope>
    <source>
        <strain evidence="8">NC_groundwater_70_Ag_B-0.1um_54_66</strain>
    </source>
</reference>
<dbReference type="GO" id="GO:0005829">
    <property type="term" value="C:cytosol"/>
    <property type="evidence" value="ECO:0007669"/>
    <property type="project" value="TreeGrafter"/>
</dbReference>
<comment type="similarity">
    <text evidence="1">Belongs to the Fur family.</text>
</comment>
<gene>
    <name evidence="8" type="ORF">HYS17_04530</name>
</gene>
<dbReference type="PANTHER" id="PTHR33202">
    <property type="entry name" value="ZINC UPTAKE REGULATION PROTEIN"/>
    <property type="match status" value="1"/>
</dbReference>
<dbReference type="Gene3D" id="1.10.10.10">
    <property type="entry name" value="Winged helix-like DNA-binding domain superfamily/Winged helix DNA-binding domain"/>
    <property type="match status" value="1"/>
</dbReference>
<accession>A0A7T5R3X7</accession>
<evidence type="ECO:0000313" key="9">
    <source>
        <dbReference type="Proteomes" id="UP000595362"/>
    </source>
</evidence>
<feature type="binding site" evidence="7">
    <location>
        <position position="104"/>
    </location>
    <ligand>
        <name>Zn(2+)</name>
        <dbReference type="ChEBI" id="CHEBI:29105"/>
    </ligand>
</feature>
<dbReference type="InterPro" id="IPR002481">
    <property type="entry name" value="FUR"/>
</dbReference>
<dbReference type="GO" id="GO:0003700">
    <property type="term" value="F:DNA-binding transcription factor activity"/>
    <property type="evidence" value="ECO:0007669"/>
    <property type="project" value="InterPro"/>
</dbReference>
<dbReference type="GO" id="GO:0045892">
    <property type="term" value="P:negative regulation of DNA-templated transcription"/>
    <property type="evidence" value="ECO:0007669"/>
    <property type="project" value="TreeGrafter"/>
</dbReference>